<dbReference type="Proteomes" id="UP000024376">
    <property type="component" value="Unassembled WGS sequence"/>
</dbReference>
<dbReference type="PANTHER" id="PTHR10366">
    <property type="entry name" value="NAD DEPENDENT EPIMERASE/DEHYDRATASE"/>
    <property type="match status" value="1"/>
</dbReference>
<evidence type="ECO:0000313" key="4">
    <source>
        <dbReference type="EMBL" id="ETS02913.1"/>
    </source>
</evidence>
<dbReference type="Gene3D" id="3.40.50.720">
    <property type="entry name" value="NAD(P)-binding Rossmann-like Domain"/>
    <property type="match status" value="1"/>
</dbReference>
<protein>
    <submittedName>
        <fullName evidence="4">Reductase</fullName>
    </submittedName>
</protein>
<dbReference type="OrthoDB" id="2735536at2759"/>
<comment type="similarity">
    <text evidence="2">Belongs to the NAD(P)-dependent epimerase/dehydratase family. Dihydroflavonol-4-reductase subfamily.</text>
</comment>
<dbReference type="KEGG" id="trr:M419DRAFT_34612"/>
<evidence type="ECO:0000256" key="2">
    <source>
        <dbReference type="ARBA" id="ARBA00023445"/>
    </source>
</evidence>
<dbReference type="InterPro" id="IPR050425">
    <property type="entry name" value="NAD(P)_dehydrat-like"/>
</dbReference>
<dbReference type="HOGENOM" id="CLU_007383_9_2_1"/>
<keyword evidence="1" id="KW-0560">Oxidoreductase</keyword>
<dbReference type="SUPFAM" id="SSF51735">
    <property type="entry name" value="NAD(P)-binding Rossmann-fold domains"/>
    <property type="match status" value="1"/>
</dbReference>
<dbReference type="Pfam" id="PF01370">
    <property type="entry name" value="Epimerase"/>
    <property type="match status" value="1"/>
</dbReference>
<evidence type="ECO:0000256" key="1">
    <source>
        <dbReference type="ARBA" id="ARBA00023002"/>
    </source>
</evidence>
<proteinExistence type="inferred from homology"/>
<gene>
    <name evidence="4" type="ORF">M419DRAFT_34612</name>
</gene>
<dbReference type="PANTHER" id="PTHR10366:SF564">
    <property type="entry name" value="STEROL-4-ALPHA-CARBOXYLATE 3-DEHYDROGENASE, DECARBOXYLATING"/>
    <property type="match status" value="1"/>
</dbReference>
<dbReference type="InterPro" id="IPR001509">
    <property type="entry name" value="Epimerase_deHydtase"/>
</dbReference>
<evidence type="ECO:0000259" key="3">
    <source>
        <dbReference type="Pfam" id="PF01370"/>
    </source>
</evidence>
<name>A0A024SCZ2_HYPJR</name>
<accession>A0A024SCZ2</accession>
<evidence type="ECO:0000313" key="5">
    <source>
        <dbReference type="Proteomes" id="UP000024376"/>
    </source>
</evidence>
<dbReference type="EMBL" id="KI911144">
    <property type="protein sequence ID" value="ETS02913.1"/>
    <property type="molecule type" value="Genomic_DNA"/>
</dbReference>
<reference evidence="5" key="1">
    <citation type="journal article" date="2013" name="Ind. Biotechnol.">
        <title>Comparative genomics analysis of Trichoderma reesei strains.</title>
        <authorList>
            <person name="Koike H."/>
            <person name="Aerts A."/>
            <person name="LaButti K."/>
            <person name="Grigoriev I.V."/>
            <person name="Baker S.E."/>
        </authorList>
    </citation>
    <scope>NUCLEOTIDE SEQUENCE [LARGE SCALE GENOMIC DNA]</scope>
    <source>
        <strain evidence="5">ATCC 56765 / BCRC 32924 / NRRL 11460 / Rut C-30</strain>
    </source>
</reference>
<dbReference type="AlphaFoldDB" id="A0A024SCZ2"/>
<dbReference type="InterPro" id="IPR036291">
    <property type="entry name" value="NAD(P)-bd_dom_sf"/>
</dbReference>
<dbReference type="GO" id="GO:0016616">
    <property type="term" value="F:oxidoreductase activity, acting on the CH-OH group of donors, NAD or NADP as acceptor"/>
    <property type="evidence" value="ECO:0007669"/>
    <property type="project" value="TreeGrafter"/>
</dbReference>
<sequence>MAGDLVLLTGATGMIGFRTLVELVKAGYNVRAAVRTQAGFERISSLKPLAPYLSQVESIIVPNIIVPGAYDEAVKGVKYVVHVASPLASPTVEGDEACQAEIIRPAVQGTVGILESAIKVSGIEKIVITASVLSIASFEALASGVKVNEQTRASNTEGPFASSIAAYVASKALAFQATEKFIAEKKPAFSVVNILPVFVIGRDDTVTDPANISKGTNGIIMDPLLGVPRDPLPGVAVHVDDVAKMHVLALGPNVKGNQDYLACAHPTESIDWAETFEIVKRHFPEAYADGIFKFESVPRPVSIPVHIDSTKAEKEFGFKFKSFEEMTVSVVEHYLELIGRK</sequence>
<organism evidence="4 5">
    <name type="scientific">Hypocrea jecorina (strain ATCC 56765 / BCRC 32924 / NRRL 11460 / Rut C-30)</name>
    <name type="common">Trichoderma reesei</name>
    <dbReference type="NCBI Taxonomy" id="1344414"/>
    <lineage>
        <taxon>Eukaryota</taxon>
        <taxon>Fungi</taxon>
        <taxon>Dikarya</taxon>
        <taxon>Ascomycota</taxon>
        <taxon>Pezizomycotina</taxon>
        <taxon>Sordariomycetes</taxon>
        <taxon>Hypocreomycetidae</taxon>
        <taxon>Hypocreales</taxon>
        <taxon>Hypocreaceae</taxon>
        <taxon>Trichoderma</taxon>
    </lineage>
</organism>
<feature type="domain" description="NAD-dependent epimerase/dehydratase" evidence="3">
    <location>
        <begin position="6"/>
        <end position="253"/>
    </location>
</feature>